<dbReference type="PROSITE" id="PS51384">
    <property type="entry name" value="FAD_FR"/>
    <property type="match status" value="1"/>
</dbReference>
<keyword evidence="6" id="KW-0411">Iron-sulfur</keyword>
<dbReference type="Pfam" id="PF22290">
    <property type="entry name" value="DmmA-like_N"/>
    <property type="match status" value="1"/>
</dbReference>
<dbReference type="PROSITE" id="PS51085">
    <property type="entry name" value="2FE2S_FER_2"/>
    <property type="match status" value="1"/>
</dbReference>
<dbReference type="Proteomes" id="UP000005808">
    <property type="component" value="Unassembled WGS sequence"/>
</dbReference>
<dbReference type="RefSeq" id="WP_006161018.1">
    <property type="nucleotide sequence ID" value="NZ_AHJE01000071.1"/>
</dbReference>
<reference evidence="9 10" key="1">
    <citation type="journal article" date="2012" name="J. Bacteriol.">
        <title>De Novo Genome Project of Cupriavidus basilensis OR16.</title>
        <authorList>
            <person name="Cserhati M."/>
            <person name="Kriszt B."/>
            <person name="Szoboszlay S."/>
            <person name="Toth A."/>
            <person name="Szabo I."/>
            <person name="Tancsics A."/>
            <person name="Nagy I."/>
            <person name="Horvath B."/>
            <person name="Nagy I."/>
            <person name="Kukolya J."/>
        </authorList>
    </citation>
    <scope>NUCLEOTIDE SEQUENCE [LARGE SCALE GENOMIC DNA]</scope>
    <source>
        <strain evidence="9 10">OR16</strain>
    </source>
</reference>
<dbReference type="SUPFAM" id="SSF52343">
    <property type="entry name" value="Ferredoxin reductase-like, C-terminal NADP-linked domain"/>
    <property type="match status" value="1"/>
</dbReference>
<evidence type="ECO:0000256" key="5">
    <source>
        <dbReference type="ARBA" id="ARBA00023004"/>
    </source>
</evidence>
<dbReference type="InterPro" id="IPR050415">
    <property type="entry name" value="MRET"/>
</dbReference>
<dbReference type="SUPFAM" id="SSF54292">
    <property type="entry name" value="2Fe-2S ferredoxin-like"/>
    <property type="match status" value="1"/>
</dbReference>
<dbReference type="PANTHER" id="PTHR47354:SF1">
    <property type="entry name" value="CARNITINE MONOOXYGENASE REDUCTASE SUBUNIT"/>
    <property type="match status" value="1"/>
</dbReference>
<dbReference type="InterPro" id="IPR017927">
    <property type="entry name" value="FAD-bd_FR_type"/>
</dbReference>
<keyword evidence="9" id="KW-0808">Transferase</keyword>
<accession>H1SBC8</accession>
<evidence type="ECO:0000259" key="7">
    <source>
        <dbReference type="PROSITE" id="PS51085"/>
    </source>
</evidence>
<organism evidence="9 10">
    <name type="scientific">Cupriavidus basilensis OR16</name>
    <dbReference type="NCBI Taxonomy" id="1127483"/>
    <lineage>
        <taxon>Bacteria</taxon>
        <taxon>Pseudomonadati</taxon>
        <taxon>Pseudomonadota</taxon>
        <taxon>Betaproteobacteria</taxon>
        <taxon>Burkholderiales</taxon>
        <taxon>Burkholderiaceae</taxon>
        <taxon>Cupriavidus</taxon>
    </lineage>
</organism>
<keyword evidence="5" id="KW-0408">Iron</keyword>
<dbReference type="GO" id="GO:0032259">
    <property type="term" value="P:methylation"/>
    <property type="evidence" value="ECO:0007669"/>
    <property type="project" value="UniProtKB-KW"/>
</dbReference>
<keyword evidence="4" id="KW-0560">Oxidoreductase</keyword>
<dbReference type="CDD" id="cd06185">
    <property type="entry name" value="PDR_like"/>
    <property type="match status" value="1"/>
</dbReference>
<keyword evidence="3" id="KW-0479">Metal-binding</keyword>
<dbReference type="AlphaFoldDB" id="H1SBC8"/>
<dbReference type="InterPro" id="IPR001041">
    <property type="entry name" value="2Fe-2S_ferredoxin-type"/>
</dbReference>
<proteinExistence type="predicted"/>
<dbReference type="InterPro" id="IPR039261">
    <property type="entry name" value="FNR_nucleotide-bd"/>
</dbReference>
<dbReference type="InterPro" id="IPR017938">
    <property type="entry name" value="Riboflavin_synthase-like_b-brl"/>
</dbReference>
<feature type="domain" description="2Fe-2S ferredoxin-type" evidence="7">
    <location>
        <begin position="234"/>
        <end position="321"/>
    </location>
</feature>
<sequence length="321" mass="34248">MLELIVSRVTAEAEGILGIELRRACGGALPAFTAGAHVDVHLPGNIVRQYSLCNDSEETDRYCLGVGLAPLSRGGSQYVHEGLKAGDTLAVSAPRSLFGIDAAASAHMFIAGGIGITPILSMIRWCEANGRPWQLLYCMRSRCRAAYLDMLSRYGDRVQLHVDDESQGALADLASFLGGLHAGGHVYCCGPSPLMDAVAATAEAAGVPRAATHFERFSVDPQQASAHAGFDADEAFTVVLHRHGGRFTVPAGSTILETLERNGVPLPFSCREGLCRSCEVPLLSGKADHRDYVLSDEEREANAAIMICVSRALTPELELDI</sequence>
<dbReference type="PRINTS" id="PR00409">
    <property type="entry name" value="PHDIOXRDTASE"/>
</dbReference>
<keyword evidence="2" id="KW-0001">2Fe-2S</keyword>
<evidence type="ECO:0000256" key="1">
    <source>
        <dbReference type="ARBA" id="ARBA00022630"/>
    </source>
</evidence>
<keyword evidence="1" id="KW-0285">Flavoprotein</keyword>
<evidence type="ECO:0000256" key="6">
    <source>
        <dbReference type="ARBA" id="ARBA00023014"/>
    </source>
</evidence>
<dbReference type="GO" id="GO:0046872">
    <property type="term" value="F:metal ion binding"/>
    <property type="evidence" value="ECO:0007669"/>
    <property type="project" value="UniProtKB-KW"/>
</dbReference>
<dbReference type="Gene3D" id="3.40.50.80">
    <property type="entry name" value="Nucleotide-binding domain of ferredoxin-NADP reductase (FNR) module"/>
    <property type="match status" value="1"/>
</dbReference>
<dbReference type="InterPro" id="IPR054582">
    <property type="entry name" value="DmmA-like_N"/>
</dbReference>
<dbReference type="OrthoDB" id="544091at2"/>
<dbReference type="Gene3D" id="2.40.30.10">
    <property type="entry name" value="Translation factors"/>
    <property type="match status" value="1"/>
</dbReference>
<evidence type="ECO:0000259" key="8">
    <source>
        <dbReference type="PROSITE" id="PS51384"/>
    </source>
</evidence>
<dbReference type="PANTHER" id="PTHR47354">
    <property type="entry name" value="NADH OXIDOREDUCTASE HCR"/>
    <property type="match status" value="1"/>
</dbReference>
<evidence type="ECO:0000256" key="4">
    <source>
        <dbReference type="ARBA" id="ARBA00023002"/>
    </source>
</evidence>
<dbReference type="GO" id="GO:0051537">
    <property type="term" value="F:2 iron, 2 sulfur cluster binding"/>
    <property type="evidence" value="ECO:0007669"/>
    <property type="project" value="UniProtKB-KW"/>
</dbReference>
<evidence type="ECO:0000256" key="2">
    <source>
        <dbReference type="ARBA" id="ARBA00022714"/>
    </source>
</evidence>
<dbReference type="SUPFAM" id="SSF63380">
    <property type="entry name" value="Riboflavin synthase domain-like"/>
    <property type="match status" value="1"/>
</dbReference>
<dbReference type="InterPro" id="IPR012675">
    <property type="entry name" value="Beta-grasp_dom_sf"/>
</dbReference>
<gene>
    <name evidence="9" type="ORF">OR16_27407</name>
</gene>
<feature type="domain" description="FAD-binding FR-type" evidence="8">
    <location>
        <begin position="1"/>
        <end position="101"/>
    </location>
</feature>
<dbReference type="EMBL" id="AHJE01000071">
    <property type="protein sequence ID" value="EHP40199.1"/>
    <property type="molecule type" value="Genomic_DNA"/>
</dbReference>
<protein>
    <submittedName>
        <fullName evidence="9">Vanillate O-demethylase oxygenase subunit</fullName>
    </submittedName>
</protein>
<dbReference type="Gene3D" id="3.10.20.30">
    <property type="match status" value="1"/>
</dbReference>
<dbReference type="GO" id="GO:0008168">
    <property type="term" value="F:methyltransferase activity"/>
    <property type="evidence" value="ECO:0007669"/>
    <property type="project" value="UniProtKB-KW"/>
</dbReference>
<evidence type="ECO:0000313" key="9">
    <source>
        <dbReference type="EMBL" id="EHP40199.1"/>
    </source>
</evidence>
<evidence type="ECO:0000256" key="3">
    <source>
        <dbReference type="ARBA" id="ARBA00022723"/>
    </source>
</evidence>
<dbReference type="Pfam" id="PF00111">
    <property type="entry name" value="Fer2"/>
    <property type="match status" value="1"/>
</dbReference>
<dbReference type="InterPro" id="IPR036010">
    <property type="entry name" value="2Fe-2S_ferredoxin-like_sf"/>
</dbReference>
<dbReference type="GO" id="GO:0016491">
    <property type="term" value="F:oxidoreductase activity"/>
    <property type="evidence" value="ECO:0007669"/>
    <property type="project" value="UniProtKB-KW"/>
</dbReference>
<dbReference type="CDD" id="cd00207">
    <property type="entry name" value="fer2"/>
    <property type="match status" value="1"/>
</dbReference>
<name>H1SBC8_9BURK</name>
<comment type="caution">
    <text evidence="9">The sequence shown here is derived from an EMBL/GenBank/DDBJ whole genome shotgun (WGS) entry which is preliminary data.</text>
</comment>
<dbReference type="PATRIC" id="fig|1127483.3.peg.5467"/>
<evidence type="ECO:0000313" key="10">
    <source>
        <dbReference type="Proteomes" id="UP000005808"/>
    </source>
</evidence>
<keyword evidence="9" id="KW-0489">Methyltransferase</keyword>